<name>A0A0V0SQP8_9BILA</name>
<accession>A0A0V0SQP8</accession>
<protein>
    <submittedName>
        <fullName evidence="1">Uncharacterized protein</fullName>
    </submittedName>
</protein>
<keyword evidence="2" id="KW-1185">Reference proteome</keyword>
<dbReference type="Proteomes" id="UP000055048">
    <property type="component" value="Unassembled WGS sequence"/>
</dbReference>
<dbReference type="EMBL" id="JYDJ01003851">
    <property type="protein sequence ID" value="KRX28939.1"/>
    <property type="molecule type" value="Genomic_DNA"/>
</dbReference>
<sequence>MGINFALSNSLHAIRILLRVDSVLTFFFIVHICKNVQY</sequence>
<proteinExistence type="predicted"/>
<gene>
    <name evidence="1" type="ORF">T05_15811</name>
</gene>
<comment type="caution">
    <text evidence="1">The sequence shown here is derived from an EMBL/GenBank/DDBJ whole genome shotgun (WGS) entry which is preliminary data.</text>
</comment>
<evidence type="ECO:0000313" key="2">
    <source>
        <dbReference type="Proteomes" id="UP000055048"/>
    </source>
</evidence>
<evidence type="ECO:0000313" key="1">
    <source>
        <dbReference type="EMBL" id="KRX28939.1"/>
    </source>
</evidence>
<dbReference type="AlphaFoldDB" id="A0A0V0SQP8"/>
<reference evidence="1 2" key="1">
    <citation type="submission" date="2015-01" db="EMBL/GenBank/DDBJ databases">
        <title>Evolution of Trichinella species and genotypes.</title>
        <authorList>
            <person name="Korhonen P.K."/>
            <person name="Edoardo P."/>
            <person name="Giuseppe L.R."/>
            <person name="Gasser R.B."/>
        </authorList>
    </citation>
    <scope>NUCLEOTIDE SEQUENCE [LARGE SCALE GENOMIC DNA]</scope>
    <source>
        <strain evidence="1">ISS417</strain>
    </source>
</reference>
<organism evidence="1 2">
    <name type="scientific">Trichinella murrelli</name>
    <dbReference type="NCBI Taxonomy" id="144512"/>
    <lineage>
        <taxon>Eukaryota</taxon>
        <taxon>Metazoa</taxon>
        <taxon>Ecdysozoa</taxon>
        <taxon>Nematoda</taxon>
        <taxon>Enoplea</taxon>
        <taxon>Dorylaimia</taxon>
        <taxon>Trichinellida</taxon>
        <taxon>Trichinellidae</taxon>
        <taxon>Trichinella</taxon>
    </lineage>
</organism>